<accession>A0A5E4DD23</accession>
<evidence type="ECO:0000256" key="2">
    <source>
        <dbReference type="ARBA" id="ARBA00022692"/>
    </source>
</evidence>
<evidence type="ECO:0000256" key="1">
    <source>
        <dbReference type="ARBA" id="ARBA00004141"/>
    </source>
</evidence>
<feature type="transmembrane region" description="Helical" evidence="6">
    <location>
        <begin position="52"/>
        <end position="74"/>
    </location>
</feature>
<dbReference type="InterPro" id="IPR002293">
    <property type="entry name" value="AA/rel_permease1"/>
</dbReference>
<feature type="transmembrane region" description="Helical" evidence="6">
    <location>
        <begin position="7"/>
        <end position="28"/>
    </location>
</feature>
<reference evidence="7" key="1">
    <citation type="submission" date="2019-04" db="EMBL/GenBank/DDBJ databases">
        <authorList>
            <person name="Alioto T."/>
            <person name="Alioto T."/>
        </authorList>
    </citation>
    <scope>NUCLEOTIDE SEQUENCE [LARGE SCALE GENOMIC DNA]</scope>
</reference>
<dbReference type="Gene3D" id="1.20.1740.10">
    <property type="entry name" value="Amino acid/polyamine transporter I"/>
    <property type="match status" value="1"/>
</dbReference>
<dbReference type="Pfam" id="PF13520">
    <property type="entry name" value="AA_permease_2"/>
    <property type="match status" value="1"/>
</dbReference>
<evidence type="ECO:0000256" key="5">
    <source>
        <dbReference type="ARBA" id="ARBA00023136"/>
    </source>
</evidence>
<dbReference type="AlphaFoldDB" id="A0A5E4DD23"/>
<feature type="non-terminal residue" evidence="7">
    <location>
        <position position="1"/>
    </location>
</feature>
<evidence type="ECO:0008006" key="9">
    <source>
        <dbReference type="Google" id="ProtNLM"/>
    </source>
</evidence>
<keyword evidence="3" id="KW-0029">Amino-acid transport</keyword>
<feature type="non-terminal residue" evidence="7">
    <location>
        <position position="88"/>
    </location>
</feature>
<comment type="caution">
    <text evidence="7">The sequence shown here is derived from an EMBL/GenBank/DDBJ whole genome shotgun (WGS) entry which is preliminary data.</text>
</comment>
<dbReference type="PANTHER" id="PTHR11785">
    <property type="entry name" value="AMINO ACID TRANSPORTER"/>
    <property type="match status" value="1"/>
</dbReference>
<name>A0A5E4DD23_MARMO</name>
<dbReference type="InterPro" id="IPR050598">
    <property type="entry name" value="AminoAcid_Transporter"/>
</dbReference>
<dbReference type="Proteomes" id="UP000335636">
    <property type="component" value="Unassembled WGS sequence"/>
</dbReference>
<evidence type="ECO:0000256" key="3">
    <source>
        <dbReference type="ARBA" id="ARBA00022970"/>
    </source>
</evidence>
<comment type="subcellular location">
    <subcellularLocation>
        <location evidence="1">Membrane</location>
        <topology evidence="1">Multi-pass membrane protein</topology>
    </subcellularLocation>
</comment>
<dbReference type="GO" id="GO:0016020">
    <property type="term" value="C:membrane"/>
    <property type="evidence" value="ECO:0007669"/>
    <property type="project" value="UniProtKB-SubCell"/>
</dbReference>
<dbReference type="PANTHER" id="PTHR11785:SF340">
    <property type="entry name" value="AROMATIC-PREFERRING AMINO ACID TRANSPORTER"/>
    <property type="match status" value="1"/>
</dbReference>
<protein>
    <recommendedName>
        <fullName evidence="9">G-protein coupled receptors family 1 profile domain-containing protein</fullName>
    </recommendedName>
</protein>
<gene>
    <name evidence="7" type="ORF">MONAX_5E020409</name>
</gene>
<evidence type="ECO:0000256" key="4">
    <source>
        <dbReference type="ARBA" id="ARBA00022989"/>
    </source>
</evidence>
<keyword evidence="2 6" id="KW-0812">Transmembrane</keyword>
<keyword evidence="8" id="KW-1185">Reference proteome</keyword>
<dbReference type="GO" id="GO:0015179">
    <property type="term" value="F:L-amino acid transmembrane transporter activity"/>
    <property type="evidence" value="ECO:0007669"/>
    <property type="project" value="TreeGrafter"/>
</dbReference>
<dbReference type="EMBL" id="CABDUW010013165">
    <property type="protein sequence ID" value="VTJ92033.1"/>
    <property type="molecule type" value="Genomic_DNA"/>
</dbReference>
<evidence type="ECO:0000256" key="6">
    <source>
        <dbReference type="SAM" id="Phobius"/>
    </source>
</evidence>
<keyword evidence="3" id="KW-0813">Transport</keyword>
<sequence length="88" mass="9366">QNLVCALMIAIPLVTSLYVLVNISYLIVLSSSEILSSDAVAVSWGNQVLGSWAWMVPLAVALSTFGSVNGIFFSGSRVCYVAAREGHM</sequence>
<organism evidence="7 8">
    <name type="scientific">Marmota monax</name>
    <name type="common">Woodchuck</name>
    <dbReference type="NCBI Taxonomy" id="9995"/>
    <lineage>
        <taxon>Eukaryota</taxon>
        <taxon>Metazoa</taxon>
        <taxon>Chordata</taxon>
        <taxon>Craniata</taxon>
        <taxon>Vertebrata</taxon>
        <taxon>Euteleostomi</taxon>
        <taxon>Mammalia</taxon>
        <taxon>Eutheria</taxon>
        <taxon>Euarchontoglires</taxon>
        <taxon>Glires</taxon>
        <taxon>Rodentia</taxon>
        <taxon>Sciuromorpha</taxon>
        <taxon>Sciuridae</taxon>
        <taxon>Xerinae</taxon>
        <taxon>Marmotini</taxon>
        <taxon>Marmota</taxon>
    </lineage>
</organism>
<proteinExistence type="predicted"/>
<evidence type="ECO:0000313" key="7">
    <source>
        <dbReference type="EMBL" id="VTJ92033.1"/>
    </source>
</evidence>
<keyword evidence="5 6" id="KW-0472">Membrane</keyword>
<keyword evidence="4 6" id="KW-1133">Transmembrane helix</keyword>
<evidence type="ECO:0000313" key="8">
    <source>
        <dbReference type="Proteomes" id="UP000335636"/>
    </source>
</evidence>